<accession>A0ACC2PN02</accession>
<comment type="caution">
    <text evidence="1">The sequence shown here is derived from an EMBL/GenBank/DDBJ whole genome shotgun (WGS) entry which is preliminary data.</text>
</comment>
<evidence type="ECO:0000313" key="1">
    <source>
        <dbReference type="EMBL" id="KAJ8684483.1"/>
    </source>
</evidence>
<gene>
    <name evidence="1" type="ORF">QAD02_020275</name>
</gene>
<reference evidence="1" key="1">
    <citation type="submission" date="2023-04" db="EMBL/GenBank/DDBJ databases">
        <title>A chromosome-level genome assembly of the parasitoid wasp Eretmocerus hayati.</title>
        <authorList>
            <person name="Zhong Y."/>
            <person name="Liu S."/>
            <person name="Liu Y."/>
        </authorList>
    </citation>
    <scope>NUCLEOTIDE SEQUENCE</scope>
    <source>
        <strain evidence="1">ZJU_SS_LIU_2023</strain>
    </source>
</reference>
<keyword evidence="2" id="KW-1185">Reference proteome</keyword>
<proteinExistence type="predicted"/>
<dbReference type="EMBL" id="CM056741">
    <property type="protein sequence ID" value="KAJ8684483.1"/>
    <property type="molecule type" value="Genomic_DNA"/>
</dbReference>
<protein>
    <submittedName>
        <fullName evidence="1">Uncharacterized protein</fullName>
    </submittedName>
</protein>
<dbReference type="Proteomes" id="UP001239111">
    <property type="component" value="Chromosome 1"/>
</dbReference>
<sequence>MSDAEDNSGDTPKTRQGTKYARKEFVHDQRELVRKNLGEQFDDESDLGSLLSEDIETVEMTKDESDDDSNDKTDNGNGQPGSGETQTQKVDSTLKEEITSQIESSVKSLGDSLLAQLKDTFAEQFRAALAEKSLPNIENQTSGIVRIQSNVPPSDQNVPQSSDQNVTQNSQGNLPQSVPPDTFHVTAGDHSYARKNASVPSTNNSSNVTTKPRVRKKLTFNLKDECKKCTKHLEICKCAEKWNEIDLKALKLDKYESILNEIENVCKKLASKRFRCKVLS</sequence>
<organism evidence="1 2">
    <name type="scientific">Eretmocerus hayati</name>
    <dbReference type="NCBI Taxonomy" id="131215"/>
    <lineage>
        <taxon>Eukaryota</taxon>
        <taxon>Metazoa</taxon>
        <taxon>Ecdysozoa</taxon>
        <taxon>Arthropoda</taxon>
        <taxon>Hexapoda</taxon>
        <taxon>Insecta</taxon>
        <taxon>Pterygota</taxon>
        <taxon>Neoptera</taxon>
        <taxon>Endopterygota</taxon>
        <taxon>Hymenoptera</taxon>
        <taxon>Apocrita</taxon>
        <taxon>Proctotrupomorpha</taxon>
        <taxon>Chalcidoidea</taxon>
        <taxon>Aphelinidae</taxon>
        <taxon>Aphelininae</taxon>
        <taxon>Eretmocerus</taxon>
    </lineage>
</organism>
<name>A0ACC2PN02_9HYME</name>
<evidence type="ECO:0000313" key="2">
    <source>
        <dbReference type="Proteomes" id="UP001239111"/>
    </source>
</evidence>